<dbReference type="EC" id="2.1.1.171" evidence="3"/>
<dbReference type="GO" id="GO:0003676">
    <property type="term" value="F:nucleic acid binding"/>
    <property type="evidence" value="ECO:0007669"/>
    <property type="project" value="InterPro"/>
</dbReference>
<keyword evidence="1 3" id="KW-0489">Methyltransferase</keyword>
<sequence>MRIIAGSARGRKLAALGDRDIRPTLDRVKESFFNQVGPYLDGLNFLDLFAGSGSMGLEALSRGAERVVFVEQNSEARRLILDNLKRCGFVNEDAEGSGNRWRLVAGDALSVLDILSKGPDRFDLLYVDPPFSKGLYGPCLTKIAHSGILNEGAFVVTESHRKEELLGNYDTLSLFKERRLGDTRLSFFSLSS</sequence>
<dbReference type="KEGG" id="nva:G3M78_13195"/>
<dbReference type="EMBL" id="CP048620">
    <property type="protein sequence ID" value="QPJ66298.1"/>
    <property type="molecule type" value="Genomic_DNA"/>
</dbReference>
<organism evidence="3 4">
    <name type="scientific">Candidatus Nitrohelix vancouverensis</name>
    <dbReference type="NCBI Taxonomy" id="2705534"/>
    <lineage>
        <taxon>Bacteria</taxon>
        <taxon>Pseudomonadati</taxon>
        <taxon>Nitrospinota/Tectimicrobiota group</taxon>
        <taxon>Nitrospinota</taxon>
        <taxon>Nitrospinia</taxon>
        <taxon>Nitrospinales</taxon>
        <taxon>Nitrospinaceae</taxon>
        <taxon>Candidatus Nitrohelix</taxon>
    </lineage>
</organism>
<dbReference type="NCBIfam" id="TIGR00095">
    <property type="entry name" value="16S rRNA (guanine(966)-N(2))-methyltransferase RsmD"/>
    <property type="match status" value="1"/>
</dbReference>
<dbReference type="Proteomes" id="UP000594464">
    <property type="component" value="Chromosome"/>
</dbReference>
<dbReference type="InterPro" id="IPR029063">
    <property type="entry name" value="SAM-dependent_MTases_sf"/>
</dbReference>
<evidence type="ECO:0000313" key="3">
    <source>
        <dbReference type="EMBL" id="QPJ66298.1"/>
    </source>
</evidence>
<dbReference type="PIRSF" id="PIRSF004553">
    <property type="entry name" value="CHP00095"/>
    <property type="match status" value="1"/>
</dbReference>
<dbReference type="PANTHER" id="PTHR43542:SF1">
    <property type="entry name" value="METHYLTRANSFERASE"/>
    <property type="match status" value="1"/>
</dbReference>
<evidence type="ECO:0000256" key="2">
    <source>
        <dbReference type="ARBA" id="ARBA00022679"/>
    </source>
</evidence>
<dbReference type="Gene3D" id="3.40.50.150">
    <property type="entry name" value="Vaccinia Virus protein VP39"/>
    <property type="match status" value="1"/>
</dbReference>
<gene>
    <name evidence="3" type="primary">rsmD</name>
    <name evidence="3" type="ORF">G3M78_13195</name>
</gene>
<dbReference type="Pfam" id="PF03602">
    <property type="entry name" value="Cons_hypoth95"/>
    <property type="match status" value="1"/>
</dbReference>
<dbReference type="CDD" id="cd02440">
    <property type="entry name" value="AdoMet_MTases"/>
    <property type="match status" value="1"/>
</dbReference>
<dbReference type="InterPro" id="IPR002052">
    <property type="entry name" value="DNA_methylase_N6_adenine_CS"/>
</dbReference>
<evidence type="ECO:0000313" key="4">
    <source>
        <dbReference type="Proteomes" id="UP000594464"/>
    </source>
</evidence>
<dbReference type="SUPFAM" id="SSF53335">
    <property type="entry name" value="S-adenosyl-L-methionine-dependent methyltransferases"/>
    <property type="match status" value="1"/>
</dbReference>
<keyword evidence="2 3" id="KW-0808">Transferase</keyword>
<evidence type="ECO:0000256" key="1">
    <source>
        <dbReference type="ARBA" id="ARBA00022603"/>
    </source>
</evidence>
<accession>A0A7T0C4E2</accession>
<dbReference type="PANTHER" id="PTHR43542">
    <property type="entry name" value="METHYLTRANSFERASE"/>
    <property type="match status" value="1"/>
</dbReference>
<protein>
    <submittedName>
        <fullName evidence="3">16S rRNA (Guanine(966)-N(2))-methyltransferase RsmD</fullName>
        <ecNumber evidence="3">2.1.1.171</ecNumber>
    </submittedName>
</protein>
<dbReference type="AlphaFoldDB" id="A0A7T0C4E2"/>
<dbReference type="PROSITE" id="PS00092">
    <property type="entry name" value="N6_MTASE"/>
    <property type="match status" value="1"/>
</dbReference>
<proteinExistence type="predicted"/>
<dbReference type="GO" id="GO:0052913">
    <property type="term" value="F:16S rRNA (guanine(966)-N(2))-methyltransferase activity"/>
    <property type="evidence" value="ECO:0007669"/>
    <property type="project" value="UniProtKB-EC"/>
</dbReference>
<name>A0A7T0C4E2_9BACT</name>
<reference evidence="4" key="1">
    <citation type="submission" date="2020-02" db="EMBL/GenBank/DDBJ databases">
        <title>Genomic and physiological characterization of two novel Nitrospinaceae genera.</title>
        <authorList>
            <person name="Mueller A.J."/>
            <person name="Jung M.-Y."/>
            <person name="Strachan C.R."/>
            <person name="Herbold C.W."/>
            <person name="Kirkegaard R.H."/>
            <person name="Daims H."/>
        </authorList>
    </citation>
    <scope>NUCLEOTIDE SEQUENCE [LARGE SCALE GENOMIC DNA]</scope>
</reference>
<dbReference type="InterPro" id="IPR004398">
    <property type="entry name" value="RNA_MeTrfase_RsmD"/>
</dbReference>